<evidence type="ECO:0000313" key="4">
    <source>
        <dbReference type="Proteomes" id="UP001140560"/>
    </source>
</evidence>
<dbReference type="OrthoDB" id="10251809at2759"/>
<protein>
    <submittedName>
        <fullName evidence="3">Uncharacterized protein</fullName>
    </submittedName>
</protein>
<evidence type="ECO:0000256" key="2">
    <source>
        <dbReference type="SAM" id="Phobius"/>
    </source>
</evidence>
<feature type="region of interest" description="Disordered" evidence="1">
    <location>
        <begin position="203"/>
        <end position="353"/>
    </location>
</feature>
<dbReference type="SUPFAM" id="SSF50965">
    <property type="entry name" value="Galactose oxidase, central domain"/>
    <property type="match status" value="1"/>
</dbReference>
<name>A0A9W8Y4D5_9PLEO</name>
<dbReference type="InterPro" id="IPR011043">
    <property type="entry name" value="Gal_Oxase/kelch_b-propeller"/>
</dbReference>
<keyword evidence="2" id="KW-1133">Transmembrane helix</keyword>
<feature type="compositionally biased region" description="Low complexity" evidence="1">
    <location>
        <begin position="204"/>
        <end position="235"/>
    </location>
</feature>
<dbReference type="AlphaFoldDB" id="A0A9W8Y4D5"/>
<keyword evidence="4" id="KW-1185">Reference proteome</keyword>
<evidence type="ECO:0000256" key="1">
    <source>
        <dbReference type="SAM" id="MobiDB-lite"/>
    </source>
</evidence>
<comment type="caution">
    <text evidence="3">The sequence shown here is derived from an EMBL/GenBank/DDBJ whole genome shotgun (WGS) entry which is preliminary data.</text>
</comment>
<proteinExistence type="predicted"/>
<organism evidence="3 4">
    <name type="scientific">Neocucurbitaria cava</name>
    <dbReference type="NCBI Taxonomy" id="798079"/>
    <lineage>
        <taxon>Eukaryota</taxon>
        <taxon>Fungi</taxon>
        <taxon>Dikarya</taxon>
        <taxon>Ascomycota</taxon>
        <taxon>Pezizomycotina</taxon>
        <taxon>Dothideomycetes</taxon>
        <taxon>Pleosporomycetidae</taxon>
        <taxon>Pleosporales</taxon>
        <taxon>Pleosporineae</taxon>
        <taxon>Cucurbitariaceae</taxon>
        <taxon>Neocucurbitaria</taxon>
    </lineage>
</organism>
<dbReference type="EMBL" id="JAPEUY010000015">
    <property type="protein sequence ID" value="KAJ4365699.1"/>
    <property type="molecule type" value="Genomic_DNA"/>
</dbReference>
<gene>
    <name evidence="3" type="ORF">N0V83_008319</name>
</gene>
<accession>A0A9W8Y4D5</accession>
<reference evidence="3" key="1">
    <citation type="submission" date="2022-10" db="EMBL/GenBank/DDBJ databases">
        <title>Tapping the CABI collections for fungal endophytes: first genome assemblies for Collariella, Neodidymelliopsis, Ascochyta clinopodiicola, Didymella pomorum, Didymosphaeria variabile, Neocosmospora piperis and Neocucurbitaria cava.</title>
        <authorList>
            <person name="Hill R."/>
        </authorList>
    </citation>
    <scope>NUCLEOTIDE SEQUENCE</scope>
    <source>
        <strain evidence="3">IMI 356814</strain>
    </source>
</reference>
<sequence>MATYMFGGISANETALGDLYILTLPSFQWISMYPNPQMTTFPNGKAWGTCNVINRSQMIIINGKYTNTSEVACDVKNAGGQHGLLLGQESIEQGNLWHGLMSNISDYRVPGNITALIGGGTDGKATATAPAAGWDSGDLSVYFKTTYAAPKRTAFRSAPTAPPSSNKKKAGAIAGGVIGGIAGLAGIILLACCCLRARRRKRNNTNTNNPNPNPAQPSAHQSNPSASSSAYQPPQIMAEKPIAGYPASTGNNTFHSPNAQTAYSPQGSPIPPSHSSTYFQVSPQQQQQAGTDWNNPPPLQGGYVYAGQQTYYPPPPDPSQSPRGASKHTSSVEMPSVRSPANAEMSGLRSPVA</sequence>
<dbReference type="Proteomes" id="UP001140560">
    <property type="component" value="Unassembled WGS sequence"/>
</dbReference>
<feature type="transmembrane region" description="Helical" evidence="2">
    <location>
        <begin position="172"/>
        <end position="195"/>
    </location>
</feature>
<keyword evidence="2" id="KW-0812">Transmembrane</keyword>
<evidence type="ECO:0000313" key="3">
    <source>
        <dbReference type="EMBL" id="KAJ4365699.1"/>
    </source>
</evidence>
<keyword evidence="2" id="KW-0472">Membrane</keyword>
<feature type="compositionally biased region" description="Polar residues" evidence="1">
    <location>
        <begin position="248"/>
        <end position="294"/>
    </location>
</feature>